<evidence type="ECO:0000313" key="2">
    <source>
        <dbReference type="Proteomes" id="UP000061809"/>
    </source>
</evidence>
<dbReference type="Proteomes" id="UP000061809">
    <property type="component" value="Chromosome"/>
</dbReference>
<evidence type="ECO:0000313" key="1">
    <source>
        <dbReference type="EMBL" id="ALJ61411.1"/>
    </source>
</evidence>
<reference evidence="1 2" key="1">
    <citation type="journal article" date="2015" name="Science">
        <title>Genetic determinants of in vivo fitness and diet responsiveness in multiple human gut Bacteroides.</title>
        <authorList>
            <person name="Wu M."/>
            <person name="McNulty N.P."/>
            <person name="Rodionov D.A."/>
            <person name="Khoroshkin M.S."/>
            <person name="Griffin N.W."/>
            <person name="Cheng J."/>
            <person name="Latreille P."/>
            <person name="Kerstetter R.A."/>
            <person name="Terrapon N."/>
            <person name="Henrissat B."/>
            <person name="Osterman A.L."/>
            <person name="Gordon J.I."/>
        </authorList>
    </citation>
    <scope>NUCLEOTIDE SEQUENCE [LARGE SCALE GENOMIC DNA]</scope>
    <source>
        <strain evidence="1 2">WH2</strain>
    </source>
</reference>
<dbReference type="KEGG" id="bcel:BcellWH2_04192"/>
<proteinExistence type="predicted"/>
<gene>
    <name evidence="1" type="ORF">BcellWH2_04192</name>
</gene>
<name>A0A0N7IFX4_9BACE</name>
<accession>A0A0N7IFX4</accession>
<organism evidence="1 2">
    <name type="scientific">Bacteroides cellulosilyticus</name>
    <dbReference type="NCBI Taxonomy" id="246787"/>
    <lineage>
        <taxon>Bacteria</taxon>
        <taxon>Pseudomonadati</taxon>
        <taxon>Bacteroidota</taxon>
        <taxon>Bacteroidia</taxon>
        <taxon>Bacteroidales</taxon>
        <taxon>Bacteroidaceae</taxon>
        <taxon>Bacteroides</taxon>
    </lineage>
</organism>
<sequence>MLNRLSVKIMETVNSVKVEMVKESISNVESINVNGMETKDVKVVENNQNEVESLNNNDMETKSASQTTEVSKQATVEAARDILLEKKQWLADNSNADENVIKIAKVNITKAENNYIAALQAVELPCTTVEFWDVKESTEELEIITKKKAEIIIATSDYSMAVNKVNIELGKKLINNKNFEKAPLFVTDAKLFYETDIVLKDLNGNVVPKDTPNVYVPVDSANGYWQWKTYHESNINAIVKEEKQLIIENVKIKKFASLQEFAQYRGVNNVLSRGFNGLEKAGNAALATQHEFYQRIFSKARELKANISVITKYYNQGKTLNLKVWNNATLGMVEESFSYDLTIGDKIITTLQEMKFKAKTIKERYMIDAITLMANYAPQGKEKIGIEEVISTIKSLNKENIAIIESCSMDKVNSIQNELLTQYLKNRNEINQAA</sequence>
<dbReference type="EMBL" id="CP012801">
    <property type="protein sequence ID" value="ALJ61411.1"/>
    <property type="molecule type" value="Genomic_DNA"/>
</dbReference>
<dbReference type="PATRIC" id="fig|246787.4.peg.4336"/>
<dbReference type="AlphaFoldDB" id="A0A0N7IFX4"/>
<protein>
    <submittedName>
        <fullName evidence="1">Uncharacterized protein</fullName>
    </submittedName>
</protein>